<evidence type="ECO:0000256" key="3">
    <source>
        <dbReference type="ARBA" id="ARBA00022755"/>
    </source>
</evidence>
<sequence length="218" mass="23043">MSGRIAVLASGVGSNAEALAEACEQGRIDGRLCVVASNRPEAAVLARASARGLPTLALDHRAYPDRATFDAALHDALANFEPDLVVLAGFMRILSPAFITPWRGRLINIHPSLLPRYPGLDTHARALAAGDREAGATVHFVIEALDAGPAILQARVPVEVDDNPERLAARVQEEEHRIYPLAVQACLSGRVRLAGDRAELLGRPLPPAGADPAALAGR</sequence>
<dbReference type="PROSITE" id="PS00373">
    <property type="entry name" value="GART"/>
    <property type="match status" value="1"/>
</dbReference>
<keyword evidence="3 6" id="KW-0658">Purine biosynthesis</keyword>
<dbReference type="PANTHER" id="PTHR43369">
    <property type="entry name" value="PHOSPHORIBOSYLGLYCINAMIDE FORMYLTRANSFERASE"/>
    <property type="match status" value="1"/>
</dbReference>
<comment type="catalytic activity">
    <reaction evidence="5 6">
        <text>N(1)-(5-phospho-beta-D-ribosyl)glycinamide + (6R)-10-formyltetrahydrofolate = N(2)-formyl-N(1)-(5-phospho-beta-D-ribosyl)glycinamide + (6S)-5,6,7,8-tetrahydrofolate + H(+)</text>
        <dbReference type="Rhea" id="RHEA:15053"/>
        <dbReference type="ChEBI" id="CHEBI:15378"/>
        <dbReference type="ChEBI" id="CHEBI:57453"/>
        <dbReference type="ChEBI" id="CHEBI:143788"/>
        <dbReference type="ChEBI" id="CHEBI:147286"/>
        <dbReference type="ChEBI" id="CHEBI:195366"/>
        <dbReference type="EC" id="2.1.2.2"/>
    </reaction>
</comment>
<dbReference type="SUPFAM" id="SSF53328">
    <property type="entry name" value="Formyltransferase"/>
    <property type="match status" value="1"/>
</dbReference>
<dbReference type="Gene3D" id="3.40.50.170">
    <property type="entry name" value="Formyl transferase, N-terminal domain"/>
    <property type="match status" value="1"/>
</dbReference>
<dbReference type="InterPro" id="IPR002376">
    <property type="entry name" value="Formyl_transf_N"/>
</dbReference>
<evidence type="ECO:0000313" key="9">
    <source>
        <dbReference type="Proteomes" id="UP000029640"/>
    </source>
</evidence>
<dbReference type="GO" id="GO:0004644">
    <property type="term" value="F:phosphoribosylglycinamide formyltransferase activity"/>
    <property type="evidence" value="ECO:0007669"/>
    <property type="project" value="UniProtKB-UniRule"/>
</dbReference>
<evidence type="ECO:0000256" key="1">
    <source>
        <dbReference type="ARBA" id="ARBA00005054"/>
    </source>
</evidence>
<feature type="binding site" evidence="6">
    <location>
        <position position="66"/>
    </location>
    <ligand>
        <name>(6R)-10-formyltetrahydrofolate</name>
        <dbReference type="ChEBI" id="CHEBI:195366"/>
    </ligand>
</feature>
<reference evidence="8 9" key="1">
    <citation type="journal article" date="2014" name="Genome Announc.">
        <title>Genome Sequence of Gammaproteobacterial Pseudohaliea rubra Type Strain DSM 19751, Isolated from Coastal Seawater of the Mediterranean Sea.</title>
        <authorList>
            <person name="Spring S."/>
            <person name="Fiebig A."/>
            <person name="Riedel T."/>
            <person name="Goker M."/>
            <person name="Klenk H.P."/>
        </authorList>
    </citation>
    <scope>NUCLEOTIDE SEQUENCE [LARGE SCALE GENOMIC DNA]</scope>
    <source>
        <strain evidence="8 9">DSM 19751</strain>
    </source>
</reference>
<evidence type="ECO:0000256" key="6">
    <source>
        <dbReference type="HAMAP-Rule" id="MF_01930"/>
    </source>
</evidence>
<dbReference type="STRING" id="1265313.HRUBRA_00095"/>
<dbReference type="EMBL" id="AUVB01000003">
    <property type="protein sequence ID" value="KGE05273.1"/>
    <property type="molecule type" value="Genomic_DNA"/>
</dbReference>
<keyword evidence="9" id="KW-1185">Reference proteome</keyword>
<dbReference type="HOGENOM" id="CLU_038395_1_1_6"/>
<comment type="caution">
    <text evidence="8">The sequence shown here is derived from an EMBL/GenBank/DDBJ whole genome shotgun (WGS) entry which is preliminary data.</text>
</comment>
<feature type="binding site" evidence="6">
    <location>
        <begin position="91"/>
        <end position="94"/>
    </location>
    <ligand>
        <name>(6R)-10-formyltetrahydrofolate</name>
        <dbReference type="ChEBI" id="CHEBI:195366"/>
    </ligand>
</feature>
<dbReference type="GO" id="GO:0006189">
    <property type="term" value="P:'de novo' IMP biosynthetic process"/>
    <property type="evidence" value="ECO:0007669"/>
    <property type="project" value="UniProtKB-UniRule"/>
</dbReference>
<dbReference type="InterPro" id="IPR004607">
    <property type="entry name" value="GART"/>
</dbReference>
<dbReference type="PANTHER" id="PTHR43369:SF2">
    <property type="entry name" value="PHOSPHORIBOSYLGLYCINAMIDE FORMYLTRANSFERASE"/>
    <property type="match status" value="1"/>
</dbReference>
<protein>
    <recommendedName>
        <fullName evidence="6">Phosphoribosylglycinamide formyltransferase</fullName>
        <ecNumber evidence="6">2.1.2.2</ecNumber>
    </recommendedName>
    <alternativeName>
        <fullName evidence="6">5'-phosphoribosylglycinamide transformylase</fullName>
    </alternativeName>
    <alternativeName>
        <fullName evidence="6">GAR transformylase</fullName>
        <shortName evidence="6">GART</shortName>
    </alternativeName>
</protein>
<dbReference type="OrthoDB" id="9806170at2"/>
<dbReference type="Pfam" id="PF00551">
    <property type="entry name" value="Formyl_trans_N"/>
    <property type="match status" value="1"/>
</dbReference>
<name>A0A095VW44_9GAMM</name>
<feature type="active site" description="Proton donor" evidence="6">
    <location>
        <position position="110"/>
    </location>
</feature>
<dbReference type="InterPro" id="IPR036477">
    <property type="entry name" value="Formyl_transf_N_sf"/>
</dbReference>
<dbReference type="eggNOG" id="COG0299">
    <property type="taxonomic scope" value="Bacteria"/>
</dbReference>
<dbReference type="NCBIfam" id="TIGR00639">
    <property type="entry name" value="PurN"/>
    <property type="match status" value="1"/>
</dbReference>
<evidence type="ECO:0000256" key="2">
    <source>
        <dbReference type="ARBA" id="ARBA00022679"/>
    </source>
</evidence>
<comment type="function">
    <text evidence="6">Catalyzes the transfer of a formyl group from 10-formyltetrahydrofolate to 5-phospho-ribosyl-glycinamide (GAR), producing 5-phospho-ribosyl-N-formylglycinamide (FGAR) and tetrahydrofolate.</text>
</comment>
<dbReference type="CDD" id="cd08645">
    <property type="entry name" value="FMT_core_GART"/>
    <property type="match status" value="1"/>
</dbReference>
<feature type="binding site" evidence="6">
    <location>
        <begin position="13"/>
        <end position="15"/>
    </location>
    <ligand>
        <name>N(1)-(5-phospho-beta-D-ribosyl)glycinamide</name>
        <dbReference type="ChEBI" id="CHEBI:143788"/>
    </ligand>
</feature>
<dbReference type="InterPro" id="IPR001555">
    <property type="entry name" value="GART_AS"/>
</dbReference>
<dbReference type="EC" id="2.1.2.2" evidence="6"/>
<proteinExistence type="inferred from homology"/>
<keyword evidence="2 6" id="KW-0808">Transferase</keyword>
<organism evidence="8 9">
    <name type="scientific">Pseudohaliea rubra DSM 19751</name>
    <dbReference type="NCBI Taxonomy" id="1265313"/>
    <lineage>
        <taxon>Bacteria</taxon>
        <taxon>Pseudomonadati</taxon>
        <taxon>Pseudomonadota</taxon>
        <taxon>Gammaproteobacteria</taxon>
        <taxon>Cellvibrionales</taxon>
        <taxon>Halieaceae</taxon>
        <taxon>Pseudohaliea</taxon>
    </lineage>
</organism>
<comment type="pathway">
    <text evidence="1 6">Purine metabolism; IMP biosynthesis via de novo pathway; N(2)-formyl-N(1)-(5-phospho-D-ribosyl)glycinamide from N(1)-(5-phospho-D-ribosyl)glycinamide (10-formyl THF route): step 1/1.</text>
</comment>
<feature type="binding site" evidence="6">
    <location>
        <position position="108"/>
    </location>
    <ligand>
        <name>(6R)-10-formyltetrahydrofolate</name>
        <dbReference type="ChEBI" id="CHEBI:195366"/>
    </ligand>
</feature>
<dbReference type="GO" id="GO:0005829">
    <property type="term" value="C:cytosol"/>
    <property type="evidence" value="ECO:0007669"/>
    <property type="project" value="TreeGrafter"/>
</dbReference>
<feature type="site" description="Raises pKa of active site His" evidence="6">
    <location>
        <position position="146"/>
    </location>
</feature>
<dbReference type="PATRIC" id="fig|1265313.6.peg.95"/>
<evidence type="ECO:0000313" key="8">
    <source>
        <dbReference type="EMBL" id="KGE05273.1"/>
    </source>
</evidence>
<evidence type="ECO:0000259" key="7">
    <source>
        <dbReference type="Pfam" id="PF00551"/>
    </source>
</evidence>
<evidence type="ECO:0000256" key="5">
    <source>
        <dbReference type="ARBA" id="ARBA00047664"/>
    </source>
</evidence>
<gene>
    <name evidence="6" type="primary">purN</name>
    <name evidence="8" type="ORF">HRUBRA_00095</name>
</gene>
<dbReference type="UniPathway" id="UPA00074">
    <property type="reaction ID" value="UER00126"/>
</dbReference>
<dbReference type="RefSeq" id="WP_035516658.1">
    <property type="nucleotide sequence ID" value="NZ_KN234768.1"/>
</dbReference>
<accession>A0A095VW44</accession>
<dbReference type="AlphaFoldDB" id="A0A095VW44"/>
<comment type="similarity">
    <text evidence="4 6">Belongs to the GART family.</text>
</comment>
<evidence type="ECO:0000256" key="4">
    <source>
        <dbReference type="ARBA" id="ARBA00038440"/>
    </source>
</evidence>
<feature type="domain" description="Formyl transferase N-terminal" evidence="7">
    <location>
        <begin position="4"/>
        <end position="183"/>
    </location>
</feature>
<dbReference type="Proteomes" id="UP000029640">
    <property type="component" value="Unassembled WGS sequence"/>
</dbReference>
<dbReference type="HAMAP" id="MF_01930">
    <property type="entry name" value="PurN"/>
    <property type="match status" value="1"/>
</dbReference>